<dbReference type="InterPro" id="IPR029039">
    <property type="entry name" value="Flavoprotein-like_sf"/>
</dbReference>
<organism evidence="2 3">
    <name type="scientific">Enterococcus diestrammenae</name>
    <dbReference type="NCBI Taxonomy" id="1155073"/>
    <lineage>
        <taxon>Bacteria</taxon>
        <taxon>Bacillati</taxon>
        <taxon>Bacillota</taxon>
        <taxon>Bacilli</taxon>
        <taxon>Lactobacillales</taxon>
        <taxon>Enterococcaceae</taxon>
        <taxon>Enterococcus</taxon>
    </lineage>
</organism>
<reference evidence="2 3" key="2">
    <citation type="submission" date="2024-02" db="EMBL/GenBank/DDBJ databases">
        <title>The Genome Sequence of Enterococcus diestrammenae JM9A.</title>
        <authorList>
            <person name="Earl A."/>
            <person name="Manson A."/>
            <person name="Gilmore M."/>
            <person name="Sanders J."/>
            <person name="Shea T."/>
            <person name="Howe W."/>
            <person name="Livny J."/>
            <person name="Cuomo C."/>
            <person name="Neafsey D."/>
            <person name="Birren B."/>
        </authorList>
    </citation>
    <scope>NUCLEOTIDE SEQUENCE [LARGE SCALE GENOMIC DNA]</scope>
    <source>
        <strain evidence="2 3">JM9A</strain>
    </source>
</reference>
<feature type="domain" description="Flavodoxin-like" evidence="1">
    <location>
        <begin position="3"/>
        <end position="164"/>
    </location>
</feature>
<dbReference type="Pfam" id="PF03358">
    <property type="entry name" value="FMN_red"/>
    <property type="match status" value="1"/>
</dbReference>
<evidence type="ECO:0000259" key="1">
    <source>
        <dbReference type="PROSITE" id="PS50902"/>
    </source>
</evidence>
<dbReference type="InterPro" id="IPR001226">
    <property type="entry name" value="Flavodoxin_CS"/>
</dbReference>
<comment type="caution">
    <text evidence="2">The sequence shown here is derived from an EMBL/GenBank/DDBJ whole genome shotgun (WGS) entry which is preliminary data.</text>
</comment>
<evidence type="ECO:0000313" key="3">
    <source>
        <dbReference type="Proteomes" id="UP001429357"/>
    </source>
</evidence>
<accession>A0ABV0F2F0</accession>
<keyword evidence="3" id="KW-1185">Reference proteome</keyword>
<dbReference type="PROSITE" id="PS50902">
    <property type="entry name" value="FLAVODOXIN_LIKE"/>
    <property type="match status" value="1"/>
</dbReference>
<dbReference type="PROSITE" id="PS00201">
    <property type="entry name" value="FLAVODOXIN"/>
    <property type="match status" value="1"/>
</dbReference>
<dbReference type="InterPro" id="IPR005025">
    <property type="entry name" value="FMN_Rdtase-like_dom"/>
</dbReference>
<gene>
    <name evidence="2" type="ORF">BAU18_000806</name>
</gene>
<protein>
    <submittedName>
        <fullName evidence="2">NAD(P)H dehydrogenase (Quinone)</fullName>
    </submittedName>
</protein>
<dbReference type="Proteomes" id="UP001429357">
    <property type="component" value="Unassembled WGS sequence"/>
</dbReference>
<dbReference type="Gene3D" id="3.40.50.360">
    <property type="match status" value="1"/>
</dbReference>
<name>A0ABV0F2F0_9ENTE</name>
<proteinExistence type="predicted"/>
<reference evidence="3" key="1">
    <citation type="submission" date="2016-06" db="EMBL/GenBank/DDBJ databases">
        <title>Four novel species of enterococci isolated from chicken manure.</title>
        <authorList>
            <person name="Van Tyne D."/>
        </authorList>
    </citation>
    <scope>NUCLEOTIDE SEQUENCE [LARGE SCALE GENOMIC DNA]</scope>
    <source>
        <strain evidence="3">JM9A</strain>
    </source>
</reference>
<dbReference type="EMBL" id="MAEI02000001">
    <property type="protein sequence ID" value="MEO1781227.1"/>
    <property type="molecule type" value="Genomic_DNA"/>
</dbReference>
<dbReference type="RefSeq" id="WP_161870826.1">
    <property type="nucleotide sequence ID" value="NZ_MAEI02000001.1"/>
</dbReference>
<evidence type="ECO:0000313" key="2">
    <source>
        <dbReference type="EMBL" id="MEO1781227.1"/>
    </source>
</evidence>
<sequence>MKITVLYYTKIGHTKEMAEIVAAGARQVAGVEAAVFPMEAPDVQWLTASDCVLLGTPTYMADLAGVVKCWLETAGHKYPLAGKLGGAFATAHFSHGGGDIAIQSILHHLLVAGMVVYSGGDSLGQPVIHLGPVALSEDLEQYQSLFATYGQRMAEKAVALFGES</sequence>
<dbReference type="SUPFAM" id="SSF52218">
    <property type="entry name" value="Flavoproteins"/>
    <property type="match status" value="1"/>
</dbReference>
<dbReference type="InterPro" id="IPR008254">
    <property type="entry name" value="Flavodoxin/NO_synth"/>
</dbReference>